<dbReference type="OrthoDB" id="1920222at2"/>
<proteinExistence type="predicted"/>
<keyword evidence="2" id="KW-1185">Reference proteome</keyword>
<accession>A0A1S8TL34</accession>
<protein>
    <submittedName>
        <fullName evidence="1">Uncharacterized protein</fullName>
    </submittedName>
</protein>
<sequence>MEIMYLKYVNGMRHSIIKEGDYSIISDSKIISFNQKKKVKIDKPSIPFSSNESSIASIYNNKVNEEITNFFFDAIHKNYLSIRKK</sequence>
<organism evidence="1 2">
    <name type="scientific">Clostridium puniceum</name>
    <dbReference type="NCBI Taxonomy" id="29367"/>
    <lineage>
        <taxon>Bacteria</taxon>
        <taxon>Bacillati</taxon>
        <taxon>Bacillota</taxon>
        <taxon>Clostridia</taxon>
        <taxon>Eubacteriales</taxon>
        <taxon>Clostridiaceae</taxon>
        <taxon>Clostridium</taxon>
    </lineage>
</organism>
<dbReference type="AlphaFoldDB" id="A0A1S8TL34"/>
<dbReference type="Proteomes" id="UP000190890">
    <property type="component" value="Unassembled WGS sequence"/>
</dbReference>
<evidence type="ECO:0000313" key="2">
    <source>
        <dbReference type="Proteomes" id="UP000190890"/>
    </source>
</evidence>
<gene>
    <name evidence="1" type="ORF">CLPUN_20040</name>
</gene>
<reference evidence="1 2" key="1">
    <citation type="submission" date="2016-05" db="EMBL/GenBank/DDBJ databases">
        <title>Microbial solvent formation.</title>
        <authorList>
            <person name="Poehlein A."/>
            <person name="Montoya Solano J.D."/>
            <person name="Flitsch S."/>
            <person name="Krabben P."/>
            <person name="Duerre P."/>
            <person name="Daniel R."/>
        </authorList>
    </citation>
    <scope>NUCLEOTIDE SEQUENCE [LARGE SCALE GENOMIC DNA]</scope>
    <source>
        <strain evidence="1 2">DSM 2619</strain>
    </source>
</reference>
<comment type="caution">
    <text evidence="1">The sequence shown here is derived from an EMBL/GenBank/DDBJ whole genome shotgun (WGS) entry which is preliminary data.</text>
</comment>
<evidence type="ECO:0000313" key="1">
    <source>
        <dbReference type="EMBL" id="OOM78145.1"/>
    </source>
</evidence>
<dbReference type="EMBL" id="LZZM01000132">
    <property type="protein sequence ID" value="OOM78145.1"/>
    <property type="molecule type" value="Genomic_DNA"/>
</dbReference>
<name>A0A1S8TL34_9CLOT</name>
<dbReference type="RefSeq" id="WP_077847151.1">
    <property type="nucleotide sequence ID" value="NZ_LZZM01000132.1"/>
</dbReference>